<evidence type="ECO:0008006" key="3">
    <source>
        <dbReference type="Google" id="ProtNLM"/>
    </source>
</evidence>
<dbReference type="Gene3D" id="3.50.50.60">
    <property type="entry name" value="FAD/NAD(P)-binding domain"/>
    <property type="match status" value="1"/>
</dbReference>
<sequence length="63" mass="6634">MKKEVYDFIIVGAGSAGCVLLLEAGIEEPEVADIPAFASICYQEAISIGCIACNRSSILVDPE</sequence>
<gene>
    <name evidence="1" type="ORF">E2986_13928</name>
</gene>
<name>A0A833SEZ6_9HYME</name>
<keyword evidence="2" id="KW-1185">Reference proteome</keyword>
<reference evidence="1" key="1">
    <citation type="submission" date="2019-11" db="EMBL/GenBank/DDBJ databases">
        <title>The nuclear and mitochondrial genomes of Frieseomelitta varia - a highly eusocial stingless bee (Meliponini) with a permanently sterile worker caste.</title>
        <authorList>
            <person name="Freitas F.C.P."/>
            <person name="Lourenco A.P."/>
            <person name="Nunes F.M.F."/>
            <person name="Paschoal A.R."/>
            <person name="Abreu F.C.P."/>
            <person name="Barbin F.O."/>
            <person name="Bataglia L."/>
            <person name="Cardoso-Junior C.A.M."/>
            <person name="Cervoni M.S."/>
            <person name="Silva S.R."/>
            <person name="Dalarmi F."/>
            <person name="Del Lama M.A."/>
            <person name="Depintor T.S."/>
            <person name="Ferreira K.M."/>
            <person name="Goria P.S."/>
            <person name="Jaskot M.C."/>
            <person name="Lago D.C."/>
            <person name="Luna-Lucena D."/>
            <person name="Moda L.M."/>
            <person name="Nascimento L."/>
            <person name="Pedrino M."/>
            <person name="Rabico F.O."/>
            <person name="Sanches F.C."/>
            <person name="Santos D.E."/>
            <person name="Santos C.G."/>
            <person name="Vieira J."/>
            <person name="Lopes T.F."/>
            <person name="Barchuk A.R."/>
            <person name="Hartfelder K."/>
            <person name="Simoes Z.L.P."/>
            <person name="Bitondi M.M.G."/>
            <person name="Pinheiro D.G."/>
        </authorList>
    </citation>
    <scope>NUCLEOTIDE SEQUENCE</scope>
    <source>
        <strain evidence="1">USP_RPSP 00005682</strain>
        <tissue evidence="1">Whole individual</tissue>
    </source>
</reference>
<dbReference type="EMBL" id="WNWW01000043">
    <property type="protein sequence ID" value="KAF3430491.1"/>
    <property type="molecule type" value="Genomic_DNA"/>
</dbReference>
<evidence type="ECO:0000313" key="1">
    <source>
        <dbReference type="EMBL" id="KAF3430491.1"/>
    </source>
</evidence>
<dbReference type="AlphaFoldDB" id="A0A833SEZ6"/>
<organism evidence="1 2">
    <name type="scientific">Frieseomelitta varia</name>
    <dbReference type="NCBI Taxonomy" id="561572"/>
    <lineage>
        <taxon>Eukaryota</taxon>
        <taxon>Metazoa</taxon>
        <taxon>Ecdysozoa</taxon>
        <taxon>Arthropoda</taxon>
        <taxon>Hexapoda</taxon>
        <taxon>Insecta</taxon>
        <taxon>Pterygota</taxon>
        <taxon>Neoptera</taxon>
        <taxon>Endopterygota</taxon>
        <taxon>Hymenoptera</taxon>
        <taxon>Apocrita</taxon>
        <taxon>Aculeata</taxon>
        <taxon>Apoidea</taxon>
        <taxon>Anthophila</taxon>
        <taxon>Apidae</taxon>
        <taxon>Frieseomelitta</taxon>
    </lineage>
</organism>
<dbReference type="InterPro" id="IPR036188">
    <property type="entry name" value="FAD/NAD-bd_sf"/>
</dbReference>
<protein>
    <recommendedName>
        <fullName evidence="3">Glucose-methanol-choline oxidoreductase N-terminal domain-containing protein</fullName>
    </recommendedName>
</protein>
<evidence type="ECO:0000313" key="2">
    <source>
        <dbReference type="Proteomes" id="UP000655588"/>
    </source>
</evidence>
<proteinExistence type="predicted"/>
<dbReference type="Proteomes" id="UP000655588">
    <property type="component" value="Unassembled WGS sequence"/>
</dbReference>
<comment type="caution">
    <text evidence="1">The sequence shown here is derived from an EMBL/GenBank/DDBJ whole genome shotgun (WGS) entry which is preliminary data.</text>
</comment>
<dbReference type="PROSITE" id="PS51257">
    <property type="entry name" value="PROKAR_LIPOPROTEIN"/>
    <property type="match status" value="1"/>
</dbReference>
<accession>A0A833SEZ6</accession>